<dbReference type="Proteomes" id="UP000239532">
    <property type="component" value="Unassembled WGS sequence"/>
</dbReference>
<dbReference type="AlphaFoldDB" id="A0A2S9WSQ0"/>
<dbReference type="EMBL" id="MQUC01000003">
    <property type="protein sequence ID" value="PRP66507.1"/>
    <property type="molecule type" value="Genomic_DNA"/>
</dbReference>
<reference evidence="2 3" key="1">
    <citation type="submission" date="2016-11" db="EMBL/GenBank/DDBJ databases">
        <title>Trade-off between light-utilization and light-protection in marine flavobacteria.</title>
        <authorList>
            <person name="Kumagai Y."/>
        </authorList>
    </citation>
    <scope>NUCLEOTIDE SEQUENCE [LARGE SCALE GENOMIC DNA]</scope>
    <source>
        <strain evidence="2 3">JCM 17109</strain>
    </source>
</reference>
<dbReference type="RefSeq" id="WP_105982332.1">
    <property type="nucleotide sequence ID" value="NZ_MQUC01000003.1"/>
</dbReference>
<keyword evidence="1" id="KW-0472">Membrane</keyword>
<organism evidence="2 3">
    <name type="scientific">Nonlabens agnitus</name>
    <dbReference type="NCBI Taxonomy" id="870484"/>
    <lineage>
        <taxon>Bacteria</taxon>
        <taxon>Pseudomonadati</taxon>
        <taxon>Bacteroidota</taxon>
        <taxon>Flavobacteriia</taxon>
        <taxon>Flavobacteriales</taxon>
        <taxon>Flavobacteriaceae</taxon>
        <taxon>Nonlabens</taxon>
    </lineage>
</organism>
<keyword evidence="1" id="KW-1133">Transmembrane helix</keyword>
<feature type="transmembrane region" description="Helical" evidence="1">
    <location>
        <begin position="66"/>
        <end position="86"/>
    </location>
</feature>
<feature type="transmembrane region" description="Helical" evidence="1">
    <location>
        <begin position="130"/>
        <end position="148"/>
    </location>
</feature>
<evidence type="ECO:0000313" key="2">
    <source>
        <dbReference type="EMBL" id="PRP66507.1"/>
    </source>
</evidence>
<name>A0A2S9WSQ0_9FLAO</name>
<proteinExistence type="predicted"/>
<sequence length="299" mass="34745">MLQNNQLLNKSFEVLLSDKTRGIVERVILIIALISFFIHLLLIYLVKFEVITFQNLPELLESPISSVYTPFSFILIYEVYLLIYYLPKSFTTYIIKQYEIITLIIIRKLFKDLSALKLSSDWFEIKGDLQFTYDIIASLVLFYLIYLFQKQGKKKYISEKIDQKIIKSFIFQKKTIAVFLLPLFFGMALYTLINWVIGVAGTGDQVDAFESINNLFFDQFFTILILVDVVLLLISFFYTHHFHKIIRNSGFIISTILIRMSFGVDDLISTVLIVVAVAFGLGIIAIHNRYEKSDLQDEV</sequence>
<feature type="transmembrane region" description="Helical" evidence="1">
    <location>
        <begin position="27"/>
        <end position="46"/>
    </location>
</feature>
<comment type="caution">
    <text evidence="2">The sequence shown here is derived from an EMBL/GenBank/DDBJ whole genome shotgun (WGS) entry which is preliminary data.</text>
</comment>
<protein>
    <submittedName>
        <fullName evidence="2">Uncharacterized protein</fullName>
    </submittedName>
</protein>
<feature type="transmembrane region" description="Helical" evidence="1">
    <location>
        <begin position="268"/>
        <end position="286"/>
    </location>
</feature>
<gene>
    <name evidence="2" type="ORF">BST86_05055</name>
</gene>
<dbReference type="OrthoDB" id="828109at2"/>
<feature type="transmembrane region" description="Helical" evidence="1">
    <location>
        <begin position="245"/>
        <end position="262"/>
    </location>
</feature>
<keyword evidence="3" id="KW-1185">Reference proteome</keyword>
<accession>A0A2S9WSQ0</accession>
<feature type="transmembrane region" description="Helical" evidence="1">
    <location>
        <begin position="176"/>
        <end position="200"/>
    </location>
</feature>
<evidence type="ECO:0000256" key="1">
    <source>
        <dbReference type="SAM" id="Phobius"/>
    </source>
</evidence>
<keyword evidence="1" id="KW-0812">Transmembrane</keyword>
<feature type="transmembrane region" description="Helical" evidence="1">
    <location>
        <begin position="220"/>
        <end position="238"/>
    </location>
</feature>
<evidence type="ECO:0000313" key="3">
    <source>
        <dbReference type="Proteomes" id="UP000239532"/>
    </source>
</evidence>